<name>A0A0F9PLA8_9ZZZZ</name>
<accession>A0A0F9PLA8</accession>
<reference evidence="1" key="1">
    <citation type="journal article" date="2015" name="Nature">
        <title>Complex archaea that bridge the gap between prokaryotes and eukaryotes.</title>
        <authorList>
            <person name="Spang A."/>
            <person name="Saw J.H."/>
            <person name="Jorgensen S.L."/>
            <person name="Zaremba-Niedzwiedzka K."/>
            <person name="Martijn J."/>
            <person name="Lind A.E."/>
            <person name="van Eijk R."/>
            <person name="Schleper C."/>
            <person name="Guy L."/>
            <person name="Ettema T.J."/>
        </authorList>
    </citation>
    <scope>NUCLEOTIDE SEQUENCE</scope>
</reference>
<protein>
    <submittedName>
        <fullName evidence="1">Uncharacterized protein</fullName>
    </submittedName>
</protein>
<gene>
    <name evidence="1" type="ORF">LCGC14_1202170</name>
</gene>
<dbReference type="EMBL" id="LAZR01006188">
    <property type="protein sequence ID" value="KKM94057.1"/>
    <property type="molecule type" value="Genomic_DNA"/>
</dbReference>
<organism evidence="1">
    <name type="scientific">marine sediment metagenome</name>
    <dbReference type="NCBI Taxonomy" id="412755"/>
    <lineage>
        <taxon>unclassified sequences</taxon>
        <taxon>metagenomes</taxon>
        <taxon>ecological metagenomes</taxon>
    </lineage>
</organism>
<comment type="caution">
    <text evidence="1">The sequence shown here is derived from an EMBL/GenBank/DDBJ whole genome shotgun (WGS) entry which is preliminary data.</text>
</comment>
<sequence length="107" mass="12592">MKVETKTDALLHCFDLWLWMAVTGEKDKDEWPGWKRNGWYLENCFADCPACEYMENKKIDCNKCIISWPKTECDGAGGLFRRWRWSETKKEKKQLALEIAILALEAL</sequence>
<proteinExistence type="predicted"/>
<dbReference type="AlphaFoldDB" id="A0A0F9PLA8"/>
<evidence type="ECO:0000313" key="1">
    <source>
        <dbReference type="EMBL" id="KKM94057.1"/>
    </source>
</evidence>